<keyword evidence="3" id="KW-1185">Reference proteome</keyword>
<feature type="compositionally biased region" description="Polar residues" evidence="1">
    <location>
        <begin position="1125"/>
        <end position="1152"/>
    </location>
</feature>
<feature type="region of interest" description="Disordered" evidence="1">
    <location>
        <begin position="649"/>
        <end position="673"/>
    </location>
</feature>
<dbReference type="EMBL" id="VXIV02002172">
    <property type="protein sequence ID" value="KAF6026966.1"/>
    <property type="molecule type" value="Genomic_DNA"/>
</dbReference>
<gene>
    <name evidence="2" type="ORF">EB796_014719</name>
</gene>
<feature type="region of interest" description="Disordered" evidence="1">
    <location>
        <begin position="1487"/>
        <end position="1506"/>
    </location>
</feature>
<protein>
    <submittedName>
        <fullName evidence="2">Uncharacterized protein</fullName>
    </submittedName>
</protein>
<feature type="region of interest" description="Disordered" evidence="1">
    <location>
        <begin position="1125"/>
        <end position="1153"/>
    </location>
</feature>
<feature type="region of interest" description="Disordered" evidence="1">
    <location>
        <begin position="923"/>
        <end position="943"/>
    </location>
</feature>
<dbReference type="Proteomes" id="UP000593567">
    <property type="component" value="Unassembled WGS sequence"/>
</dbReference>
<organism evidence="2 3">
    <name type="scientific">Bugula neritina</name>
    <name type="common">Brown bryozoan</name>
    <name type="synonym">Sertularia neritina</name>
    <dbReference type="NCBI Taxonomy" id="10212"/>
    <lineage>
        <taxon>Eukaryota</taxon>
        <taxon>Metazoa</taxon>
        <taxon>Spiralia</taxon>
        <taxon>Lophotrochozoa</taxon>
        <taxon>Bryozoa</taxon>
        <taxon>Gymnolaemata</taxon>
        <taxon>Cheilostomatida</taxon>
        <taxon>Flustrina</taxon>
        <taxon>Buguloidea</taxon>
        <taxon>Bugulidae</taxon>
        <taxon>Bugula</taxon>
    </lineage>
</organism>
<evidence type="ECO:0000313" key="2">
    <source>
        <dbReference type="EMBL" id="KAF6026966.1"/>
    </source>
</evidence>
<evidence type="ECO:0000256" key="1">
    <source>
        <dbReference type="SAM" id="MobiDB-lite"/>
    </source>
</evidence>
<sequence length="1506" mass="166700">MASRKHAIQCNVDNTGLSVDQVAKLLEVDDLSKAPHCHLTLRLSIFKLMPTLINLRSTARTDTFNKLESSKHFGDSPRKVDLSLLPARTISSTIANMPMSDEGIELPIDNSKTAFALKANILPDNAQTGSNNAANSMRISASKYTSLALTKNLVDCGSADSLSQACKANNKSVSSSLTKKSLNPRNAIIASADSCSNDVALPKRVFALETPTSAHTNKLVVYNKDDSLLQTLKANNNEVGNSINENTTSLRNAIIEHFNSFNDKAIPSCLEHKSTVEGLHGNTPMDFGASKTRFPALAYKLVDCTWDDPLSEAFKAINKAESLIVEKPFDPKNMNIDLVHPRNNLVPRLQDYQSNDKKSRVDATVPNCASEMPSSADTNNPVDYSWYDTISQAFKTNVKRAENLISENTFYLRNVNSDEVDSFKKDAIPTPPAHQSTAEGLHANASIHFGASEPLSLALTYKLVDRSWDDPLLKEFEVNTKADSSIVENVFDPKNVNSDLVDSFNNLVPRLQEYQFNAKESQVNAPVHNCVLETPSSAHTNNLVDYSWDDTLLIDFKETKSRADKVITKYTLDANKEVIESANCSKDIVIPRLHEYQSKAKNSPVNPPMQNSGSETSSSAHTNSPVDHSWCDTLAEAFKANVKSAESSISENTFHLRNENSETADSSKNDFLPKPPKYSSTAEGLHVTAAKIAPRSVVNSCTSEELYSISQSDEYEPGIPYRRMVEIASEMARNGEIPGLLDFQSFNDRPTVQNDDLERPKYNARSALSQMTSRLPNTAHTCSKVVETPLHVRASEPTSSAHTNNIVDYSWDDTLLIDFKETKSRADKVITKYTLDAKKEVIESANCSKDIVIPRLHEYQSKAKNSPVNPPMQNSGSETSSSAHTNSPVDHSWCDTLAEAFKANVKSAESSISENTFYLRNENSETADSSKDDFLPKPPKYSSTAEGLHVTAAKIAPGSVVNSCTSEELYSISQSDEYEPGIPYRRMVEIASEMARNGEIPGLLDFQSFDDRPTVQNDDLERPKYNARSALSQMTSRLPNTAHTCSKVVETPLHVRASEPTSSAYTNNIVDYSWDDTLLIDFKETKSRADKVITKYTLDAKKEVIESANCSKDIVIPRLHEYQSKAKNSPVNPPMQNSGSETSSSAHTNSPVDHSWCDTPAEAFKADVKSAENSISEDTFYLRNENFETAVFSKDDFIPKPREYLSTAEGLHLTAAKIAPGSVVNSCTSEELCSVSQSDEDEPGIPYRRMVEIASEMARNGEIPGLLDFQSFDDRPTVQNDDLERPKYNARSTLSQMTSRLLNTAHTCSKVVETPLHVRASEPTSSAHTNNLIDYNWDDTLLIDFKETKSRADKVITKYTLDAKKEVIESANCSKDIVIPRLHEYQSKVKNSPVNPLCRIVVQKRPLQLIQIAQLIIVEGLHATAAKLAPCSVVNSCTSEELCSISQSDEDEPGIPYRRMVEIASEMARNGEIPGLLDFQSFDDRPTVQNDDLERPKYNARSAYLK</sequence>
<accession>A0A7J7JNF8</accession>
<reference evidence="2" key="1">
    <citation type="submission" date="2020-06" db="EMBL/GenBank/DDBJ databases">
        <title>Draft genome of Bugula neritina, a colonial animal packing powerful symbionts and potential medicines.</title>
        <authorList>
            <person name="Rayko M."/>
        </authorList>
    </citation>
    <scope>NUCLEOTIDE SEQUENCE [LARGE SCALE GENOMIC DNA]</scope>
    <source>
        <strain evidence="2">Kwan_BN1</strain>
    </source>
</reference>
<feature type="compositionally biased region" description="Basic and acidic residues" evidence="1">
    <location>
        <begin position="654"/>
        <end position="668"/>
    </location>
</feature>
<feature type="region of interest" description="Disordered" evidence="1">
    <location>
        <begin position="599"/>
        <end position="625"/>
    </location>
</feature>
<feature type="region of interest" description="Disordered" evidence="1">
    <location>
        <begin position="862"/>
        <end position="888"/>
    </location>
</feature>
<feature type="compositionally biased region" description="Basic and acidic residues" evidence="1">
    <location>
        <begin position="1487"/>
        <end position="1497"/>
    </location>
</feature>
<name>A0A7J7JNF8_BUGNE</name>
<proteinExistence type="predicted"/>
<evidence type="ECO:0000313" key="3">
    <source>
        <dbReference type="Proteomes" id="UP000593567"/>
    </source>
</evidence>
<comment type="caution">
    <text evidence="2">The sequence shown here is derived from an EMBL/GenBank/DDBJ whole genome shotgun (WGS) entry which is preliminary data.</text>
</comment>